<dbReference type="InterPro" id="IPR000792">
    <property type="entry name" value="Tscrpt_reg_LuxR_C"/>
</dbReference>
<evidence type="ECO:0000313" key="5">
    <source>
        <dbReference type="EMBL" id="GCL63281.1"/>
    </source>
</evidence>
<comment type="caution">
    <text evidence="5">The sequence shown here is derived from an EMBL/GenBank/DDBJ whole genome shotgun (WGS) entry which is preliminary data.</text>
</comment>
<gene>
    <name evidence="5" type="ORF">AQPW35_23620</name>
</gene>
<dbReference type="InterPro" id="IPR036388">
    <property type="entry name" value="WH-like_DNA-bd_sf"/>
</dbReference>
<feature type="domain" description="HTH luxR-type" evidence="4">
    <location>
        <begin position="265"/>
        <end position="330"/>
    </location>
</feature>
<dbReference type="RefSeq" id="WP_137733020.1">
    <property type="nucleotide sequence ID" value="NZ_BJCL01000005.1"/>
</dbReference>
<organism evidence="5 6">
    <name type="scientific">Pseudaquabacterium pictum</name>
    <dbReference type="NCBI Taxonomy" id="2315236"/>
    <lineage>
        <taxon>Bacteria</taxon>
        <taxon>Pseudomonadati</taxon>
        <taxon>Pseudomonadota</taxon>
        <taxon>Betaproteobacteria</taxon>
        <taxon>Burkholderiales</taxon>
        <taxon>Sphaerotilaceae</taxon>
        <taxon>Pseudaquabacterium</taxon>
    </lineage>
</organism>
<keyword evidence="1" id="KW-0805">Transcription regulation</keyword>
<dbReference type="GO" id="GO:0006355">
    <property type="term" value="P:regulation of DNA-templated transcription"/>
    <property type="evidence" value="ECO:0007669"/>
    <property type="project" value="InterPro"/>
</dbReference>
<keyword evidence="2" id="KW-0238">DNA-binding</keyword>
<dbReference type="PROSITE" id="PS00622">
    <property type="entry name" value="HTH_LUXR_1"/>
    <property type="match status" value="1"/>
</dbReference>
<keyword evidence="3" id="KW-0804">Transcription</keyword>
<dbReference type="SMART" id="SM00421">
    <property type="entry name" value="HTH_LUXR"/>
    <property type="match status" value="1"/>
</dbReference>
<dbReference type="InterPro" id="IPR016032">
    <property type="entry name" value="Sig_transdc_resp-reg_C-effctor"/>
</dbReference>
<keyword evidence="6" id="KW-1185">Reference proteome</keyword>
<dbReference type="AlphaFoldDB" id="A0A480AP96"/>
<evidence type="ECO:0000313" key="6">
    <source>
        <dbReference type="Proteomes" id="UP000301751"/>
    </source>
</evidence>
<proteinExistence type="predicted"/>
<evidence type="ECO:0000256" key="3">
    <source>
        <dbReference type="ARBA" id="ARBA00023163"/>
    </source>
</evidence>
<dbReference type="OrthoDB" id="5497412at2"/>
<sequence>MPVPDFDATVRSLYLAATGAALWDGALAALRDGLGAAALEVQQAPASATAGRMADPDPRWAHGPAAGTPGHIARLQLRPQAGAAVALQISWSGHQAPDTTTRTWLDRLAPHLNDALRADARLRQLPARAQLGQLLLDTLPHPAWLLRGDGCIAGANAAARQPRVPPRWLQSAGPALLLPTPAEQQAVDAARLQALASDARRPVMATLAGVDASSGAGAQAARARWLIRRLDATADDPVLLAILFDPDAGSASKSGAGTITLSAPALAGTFGFTPAESRVAVWLAQGCTVREIAILLDVAPSTVRSHLDAVMAKLGVDRKLDAVRLLVQGGWMWRDMQAEGAVDA</sequence>
<dbReference type="PROSITE" id="PS50043">
    <property type="entry name" value="HTH_LUXR_2"/>
    <property type="match status" value="1"/>
</dbReference>
<dbReference type="CDD" id="cd06170">
    <property type="entry name" value="LuxR_C_like"/>
    <property type="match status" value="1"/>
</dbReference>
<dbReference type="Proteomes" id="UP000301751">
    <property type="component" value="Unassembled WGS sequence"/>
</dbReference>
<dbReference type="GO" id="GO:0003677">
    <property type="term" value="F:DNA binding"/>
    <property type="evidence" value="ECO:0007669"/>
    <property type="project" value="UniProtKB-KW"/>
</dbReference>
<dbReference type="EMBL" id="BJCL01000005">
    <property type="protein sequence ID" value="GCL63281.1"/>
    <property type="molecule type" value="Genomic_DNA"/>
</dbReference>
<evidence type="ECO:0000259" key="4">
    <source>
        <dbReference type="PROSITE" id="PS50043"/>
    </source>
</evidence>
<dbReference type="PANTHER" id="PTHR44688:SF16">
    <property type="entry name" value="DNA-BINDING TRANSCRIPTIONAL ACTIVATOR DEVR_DOSR"/>
    <property type="match status" value="1"/>
</dbReference>
<dbReference type="PRINTS" id="PR00038">
    <property type="entry name" value="HTHLUXR"/>
</dbReference>
<dbReference type="SUPFAM" id="SSF46894">
    <property type="entry name" value="C-terminal effector domain of the bipartite response regulators"/>
    <property type="match status" value="1"/>
</dbReference>
<evidence type="ECO:0000256" key="1">
    <source>
        <dbReference type="ARBA" id="ARBA00023015"/>
    </source>
</evidence>
<dbReference type="PANTHER" id="PTHR44688">
    <property type="entry name" value="DNA-BINDING TRANSCRIPTIONAL ACTIVATOR DEVR_DOSR"/>
    <property type="match status" value="1"/>
</dbReference>
<accession>A0A480AP96</accession>
<evidence type="ECO:0000256" key="2">
    <source>
        <dbReference type="ARBA" id="ARBA00023125"/>
    </source>
</evidence>
<protein>
    <recommendedName>
        <fullName evidence="4">HTH luxR-type domain-containing protein</fullName>
    </recommendedName>
</protein>
<dbReference type="Gene3D" id="1.10.10.10">
    <property type="entry name" value="Winged helix-like DNA-binding domain superfamily/Winged helix DNA-binding domain"/>
    <property type="match status" value="1"/>
</dbReference>
<name>A0A480AP96_9BURK</name>
<reference evidence="6" key="1">
    <citation type="submission" date="2019-03" db="EMBL/GenBank/DDBJ databases">
        <title>Aquabacterium pictum sp.nov., the first bacteriochlorophyll a-containing freshwater bacterium in the genus Aquabacterium of the class Betaproteobacteria.</title>
        <authorList>
            <person name="Hirose S."/>
            <person name="Tank M."/>
            <person name="Hara E."/>
            <person name="Tamaki H."/>
            <person name="Takaichi S."/>
            <person name="Haruta S."/>
            <person name="Hanada S."/>
        </authorList>
    </citation>
    <scope>NUCLEOTIDE SEQUENCE [LARGE SCALE GENOMIC DNA]</scope>
    <source>
        <strain evidence="6">W35</strain>
    </source>
</reference>
<dbReference type="Pfam" id="PF00196">
    <property type="entry name" value="GerE"/>
    <property type="match status" value="1"/>
</dbReference>